<reference evidence="13" key="1">
    <citation type="submission" date="2025-08" db="UniProtKB">
        <authorList>
            <consortium name="RefSeq"/>
        </authorList>
    </citation>
    <scope>IDENTIFICATION</scope>
    <source>
        <strain evidence="13">Wakin</strain>
        <tissue evidence="13">Muscle</tissue>
    </source>
</reference>
<dbReference type="Gene3D" id="1.10.720.40">
    <property type="match status" value="2"/>
</dbReference>
<comment type="subcellular location">
    <subcellularLocation>
        <location evidence="1">Nucleus</location>
    </subcellularLocation>
</comment>
<dbReference type="KEGG" id="caua:113065225"/>
<dbReference type="SMART" id="SM01261">
    <property type="entry name" value="Thymopoietin"/>
    <property type="match status" value="1"/>
</dbReference>
<feature type="compositionally biased region" description="Basic and acidic residues" evidence="8">
    <location>
        <begin position="83"/>
        <end position="92"/>
    </location>
</feature>
<feature type="compositionally biased region" description="Polar residues" evidence="8">
    <location>
        <begin position="351"/>
        <end position="360"/>
    </location>
</feature>
<evidence type="ECO:0000256" key="8">
    <source>
        <dbReference type="SAM" id="MobiDB-lite"/>
    </source>
</evidence>
<dbReference type="RefSeq" id="XP_026092281.1">
    <property type="nucleotide sequence ID" value="XM_026236496.1"/>
</dbReference>
<gene>
    <name evidence="13" type="primary">LOC113065225</name>
</gene>
<evidence type="ECO:0000259" key="10">
    <source>
        <dbReference type="PROSITE" id="PS50954"/>
    </source>
</evidence>
<keyword evidence="3" id="KW-0488">Methylation</keyword>
<dbReference type="CDD" id="cd12935">
    <property type="entry name" value="LEM_like"/>
    <property type="match status" value="1"/>
</dbReference>
<dbReference type="Proteomes" id="UP000515129">
    <property type="component" value="Chromosome 4"/>
</dbReference>
<dbReference type="PROSITE" id="PS50954">
    <property type="entry name" value="LEM"/>
    <property type="match status" value="1"/>
</dbReference>
<feature type="region of interest" description="Disordered" evidence="8">
    <location>
        <begin position="337"/>
        <end position="382"/>
    </location>
</feature>
<evidence type="ECO:0000256" key="2">
    <source>
        <dbReference type="ARBA" id="ARBA00007744"/>
    </source>
</evidence>
<dbReference type="FunFam" id="1.10.720.40:FF:000002">
    <property type="entry name" value="Thymopoietin isoform alpha"/>
    <property type="match status" value="1"/>
</dbReference>
<feature type="transmembrane region" description="Helical" evidence="9">
    <location>
        <begin position="666"/>
        <end position="687"/>
    </location>
</feature>
<feature type="compositionally biased region" description="Basic and acidic residues" evidence="8">
    <location>
        <begin position="263"/>
        <end position="278"/>
    </location>
</feature>
<dbReference type="CDD" id="cd12940">
    <property type="entry name" value="LEM_LAP2_LEMD1"/>
    <property type="match status" value="1"/>
</dbReference>
<dbReference type="GeneID" id="113065225"/>
<dbReference type="InterPro" id="IPR003887">
    <property type="entry name" value="LEM_dom"/>
</dbReference>
<keyword evidence="9" id="KW-0472">Membrane</keyword>
<dbReference type="PANTHER" id="PTHR12019:SF21">
    <property type="entry name" value="THYMOPOIETIN A"/>
    <property type="match status" value="1"/>
</dbReference>
<evidence type="ECO:0000256" key="6">
    <source>
        <dbReference type="ARBA" id="ARBA00023125"/>
    </source>
</evidence>
<accession>A0A6P6M8S0</accession>
<organism evidence="12 13">
    <name type="scientific">Carassius auratus</name>
    <name type="common">Goldfish</name>
    <dbReference type="NCBI Taxonomy" id="7957"/>
    <lineage>
        <taxon>Eukaryota</taxon>
        <taxon>Metazoa</taxon>
        <taxon>Chordata</taxon>
        <taxon>Craniata</taxon>
        <taxon>Vertebrata</taxon>
        <taxon>Euteleostomi</taxon>
        <taxon>Actinopterygii</taxon>
        <taxon>Neopterygii</taxon>
        <taxon>Teleostei</taxon>
        <taxon>Ostariophysi</taxon>
        <taxon>Cypriniformes</taxon>
        <taxon>Cyprinidae</taxon>
        <taxon>Cyprininae</taxon>
        <taxon>Carassius</taxon>
    </lineage>
</organism>
<evidence type="ECO:0000313" key="12">
    <source>
        <dbReference type="Proteomes" id="UP000515129"/>
    </source>
</evidence>
<evidence type="ECO:0000256" key="7">
    <source>
        <dbReference type="ARBA" id="ARBA00023242"/>
    </source>
</evidence>
<evidence type="ECO:0000256" key="4">
    <source>
        <dbReference type="ARBA" id="ARBA00022553"/>
    </source>
</evidence>
<name>A0A6P6M8S0_CARAU</name>
<dbReference type="PROSITE" id="PS50955">
    <property type="entry name" value="LEM_LIKE"/>
    <property type="match status" value="1"/>
</dbReference>
<dbReference type="InterPro" id="IPR051656">
    <property type="entry name" value="LEM_domain"/>
</dbReference>
<dbReference type="FunFam" id="1.10.720.40:FF:000001">
    <property type="entry name" value="LEM domain containing 2, isoform CRA_a"/>
    <property type="match status" value="1"/>
</dbReference>
<dbReference type="GO" id="GO:0003677">
    <property type="term" value="F:DNA binding"/>
    <property type="evidence" value="ECO:0007669"/>
    <property type="project" value="UniProtKB-KW"/>
</dbReference>
<dbReference type="OrthoDB" id="10072362at2759"/>
<dbReference type="Pfam" id="PF03020">
    <property type="entry name" value="LEM"/>
    <property type="match status" value="1"/>
</dbReference>
<feature type="region of interest" description="Disordered" evidence="8">
    <location>
        <begin position="49"/>
        <end position="92"/>
    </location>
</feature>
<proteinExistence type="inferred from homology"/>
<keyword evidence="6" id="KW-0238">DNA-binding</keyword>
<keyword evidence="9" id="KW-0812">Transmembrane</keyword>
<dbReference type="SUPFAM" id="SSF63451">
    <property type="entry name" value="LEM domain"/>
    <property type="match status" value="2"/>
</dbReference>
<protein>
    <submittedName>
        <fullName evidence="13">Uncharacterized protein LOC113065225 isoform X1</fullName>
    </submittedName>
</protein>
<evidence type="ECO:0000256" key="3">
    <source>
        <dbReference type="ARBA" id="ARBA00022481"/>
    </source>
</evidence>
<feature type="region of interest" description="Disordered" evidence="8">
    <location>
        <begin position="131"/>
        <end position="320"/>
    </location>
</feature>
<feature type="domain" description="LEM-like" evidence="11">
    <location>
        <begin position="5"/>
        <end position="48"/>
    </location>
</feature>
<dbReference type="SMART" id="SM00540">
    <property type="entry name" value="LEM"/>
    <property type="match status" value="1"/>
</dbReference>
<keyword evidence="4" id="KW-0597">Phosphoprotein</keyword>
<evidence type="ECO:0000313" key="13">
    <source>
        <dbReference type="RefSeq" id="XP_026092281.1"/>
    </source>
</evidence>
<feature type="compositionally biased region" description="Basic and acidic residues" evidence="8">
    <location>
        <begin position="305"/>
        <end position="320"/>
    </location>
</feature>
<feature type="domain" description="LEM" evidence="10">
    <location>
        <begin position="92"/>
        <end position="136"/>
    </location>
</feature>
<dbReference type="Pfam" id="PF08198">
    <property type="entry name" value="Thymopoietin"/>
    <property type="match status" value="1"/>
</dbReference>
<dbReference type="InterPro" id="IPR011015">
    <property type="entry name" value="LEM/LEM-like_dom_sf"/>
</dbReference>
<dbReference type="AlphaFoldDB" id="A0A6P6M8S0"/>
<evidence type="ECO:0000259" key="11">
    <source>
        <dbReference type="PROSITE" id="PS50955"/>
    </source>
</evidence>
<keyword evidence="5" id="KW-0007">Acetylation</keyword>
<feature type="compositionally biased region" description="Polar residues" evidence="8">
    <location>
        <begin position="369"/>
        <end position="382"/>
    </location>
</feature>
<evidence type="ECO:0000256" key="5">
    <source>
        <dbReference type="ARBA" id="ARBA00022990"/>
    </source>
</evidence>
<dbReference type="PANTHER" id="PTHR12019">
    <property type="entry name" value="LAMINA-ASSOCIATED POLYPEPTIDE THYMOPOIETIN"/>
    <property type="match status" value="1"/>
</dbReference>
<evidence type="ECO:0000256" key="1">
    <source>
        <dbReference type="ARBA" id="ARBA00004123"/>
    </source>
</evidence>
<keyword evidence="9" id="KW-1133">Transmembrane helix</keyword>
<sequence>MSEFLEDPSVLTKDKLKSALLAHNVALPNGEQKKDVYVQLYLKNLTAQNKKSSGSPDVFSSDEDLPPAPVLSNSSRSGRKATRKTDKVRPEDVDVIDLSNEALKDLLLKYGLNAGPIVASTRKVYEKRLQKLLDQGPPETVAPPSETSQTDGRQNGIIDSDQYSDKEEETVAPAPEFVPEPEPEVEAESIPVVERPIRSRGKVPVTSRTRSGQHHREDEDEEDVLNIKRKMKRSSRRLDQMVPASDDTENSELSSAEYGSVSQDRRRTGPVAARKEPRPLLTDRMSKLSSKTESLRRRSAPVRSFRPDLNEAPVTDKDFSKPSLAKEVSISLVRMKAQTLAEPKDPKPSKRSSTSATDWSESPKHHISPYQSTVSGLHSTTPIDKFDENAAEITSPPVRASNREPLVSLLNTACVEVDGQGMQDMLSCRSANRAPVAQNVKSVTVSKLSKSHLSQTKPSKPLMAMVSHLSPSCDGQRQVFPSHSVSFRDSASNTASEDSLPVLYDISQESFGSPKTESKTRQSKITPFFSQITSVRGLGGSQTETPKSATVEKVSAIDQTPRTVERDVLKEIFPTENLSTPTGISATCRRPIRGAAGRPLVGDTWLDESRLRLKELRETSSFSTYTETQSYTETRSVPRVAAVPLTASKPPAPPAVKSRAWRSLPVWVQLLLLSVVAGFLFFVYQAMETDEVGLFRQSGADDSTSK</sequence>
<comment type="similarity">
    <text evidence="2">Belongs to the LEM family.</text>
</comment>
<keyword evidence="7" id="KW-0539">Nucleus</keyword>
<evidence type="ECO:0000256" key="9">
    <source>
        <dbReference type="SAM" id="Phobius"/>
    </source>
</evidence>
<keyword evidence="12" id="KW-1185">Reference proteome</keyword>
<dbReference type="GO" id="GO:0005635">
    <property type="term" value="C:nuclear envelope"/>
    <property type="evidence" value="ECO:0007669"/>
    <property type="project" value="UniProtKB-ARBA"/>
</dbReference>
<dbReference type="InterPro" id="IPR013146">
    <property type="entry name" value="LEM-like_dom"/>
</dbReference>